<dbReference type="GO" id="GO:0006338">
    <property type="term" value="P:chromatin remodeling"/>
    <property type="evidence" value="ECO:0007669"/>
    <property type="project" value="UniProtKB-ARBA"/>
</dbReference>
<feature type="domain" description="Chromo" evidence="5">
    <location>
        <begin position="75"/>
        <end position="126"/>
    </location>
</feature>
<accession>A0A2J6TRA3</accession>
<dbReference type="InterPro" id="IPR023779">
    <property type="entry name" value="Chromodomain_CS"/>
</dbReference>
<dbReference type="CDD" id="cd00024">
    <property type="entry name" value="CD_CSD"/>
    <property type="match status" value="1"/>
</dbReference>
<dbReference type="Proteomes" id="UP000235371">
    <property type="component" value="Unassembled WGS sequence"/>
</dbReference>
<dbReference type="GO" id="GO:0005634">
    <property type="term" value="C:nucleus"/>
    <property type="evidence" value="ECO:0007669"/>
    <property type="project" value="UniProtKB-SubCell"/>
</dbReference>
<dbReference type="InterPro" id="IPR051219">
    <property type="entry name" value="Heterochromatin_chromo-domain"/>
</dbReference>
<feature type="compositionally biased region" description="Acidic residues" evidence="4">
    <location>
        <begin position="48"/>
        <end position="74"/>
    </location>
</feature>
<keyword evidence="3" id="KW-0539">Nucleus</keyword>
<dbReference type="PROSITE" id="PS00598">
    <property type="entry name" value="CHROMO_1"/>
    <property type="match status" value="1"/>
</dbReference>
<dbReference type="EMBL" id="KZ613746">
    <property type="protein sequence ID" value="PMD65543.1"/>
    <property type="molecule type" value="Genomic_DNA"/>
</dbReference>
<dbReference type="SUPFAM" id="SSF54160">
    <property type="entry name" value="Chromo domain-like"/>
    <property type="match status" value="2"/>
</dbReference>
<dbReference type="OrthoDB" id="433924at2759"/>
<dbReference type="InterPro" id="IPR000953">
    <property type="entry name" value="Chromo/chromo_shadow_dom"/>
</dbReference>
<evidence type="ECO:0000313" key="6">
    <source>
        <dbReference type="EMBL" id="PMD65543.1"/>
    </source>
</evidence>
<dbReference type="InterPro" id="IPR017984">
    <property type="entry name" value="Chromo_dom_subgr"/>
</dbReference>
<dbReference type="GO" id="GO:0000792">
    <property type="term" value="C:heterochromatin"/>
    <property type="evidence" value="ECO:0007669"/>
    <property type="project" value="UniProtKB-ARBA"/>
</dbReference>
<dbReference type="SMART" id="SM00300">
    <property type="entry name" value="ChSh"/>
    <property type="match status" value="1"/>
</dbReference>
<dbReference type="RefSeq" id="XP_024742447.1">
    <property type="nucleotide sequence ID" value="XM_024876622.1"/>
</dbReference>
<gene>
    <name evidence="6" type="ORF">K444DRAFT_553579</name>
</gene>
<organism evidence="6 7">
    <name type="scientific">Hyaloscypha bicolor E</name>
    <dbReference type="NCBI Taxonomy" id="1095630"/>
    <lineage>
        <taxon>Eukaryota</taxon>
        <taxon>Fungi</taxon>
        <taxon>Dikarya</taxon>
        <taxon>Ascomycota</taxon>
        <taxon>Pezizomycotina</taxon>
        <taxon>Leotiomycetes</taxon>
        <taxon>Helotiales</taxon>
        <taxon>Hyaloscyphaceae</taxon>
        <taxon>Hyaloscypha</taxon>
        <taxon>Hyaloscypha bicolor</taxon>
    </lineage>
</organism>
<evidence type="ECO:0000256" key="2">
    <source>
        <dbReference type="ARBA" id="ARBA00011353"/>
    </source>
</evidence>
<comment type="subunit">
    <text evidence="2">Component of the NuA4 histone acetyltransferase complex.</text>
</comment>
<dbReference type="InParanoid" id="A0A2J6TRA3"/>
<sequence length="260" mass="29226">MPPQISDDEASDVSEVEVPAPATIKQEKQAKEVKEKPTEKAKPKVVEKEEESLMVESDKDEDEDDDDDEVGPDEYVVESIRSHLVDEDTGELRFEVKWEGYDKASDRTWEPEENLLETASKVLNEYLIKVGGKEAIFAAWQEKKETAKKGKKRSRASTGAEAPNGTKRGKKNGHPKDGSPPLSASKAEWKPPTGSWEEHVTGIDACEGNDNNVVVYLTWRGGHKTQHPLAQVYKRCPQKMLKFYESHLVFKKNDDMGDAE</sequence>
<evidence type="ECO:0000256" key="1">
    <source>
        <dbReference type="ARBA" id="ARBA00004123"/>
    </source>
</evidence>
<keyword evidence="7" id="KW-1185">Reference proteome</keyword>
<feature type="compositionally biased region" description="Basic and acidic residues" evidence="4">
    <location>
        <begin position="25"/>
        <end position="47"/>
    </location>
</feature>
<reference evidence="6 7" key="1">
    <citation type="submission" date="2016-04" db="EMBL/GenBank/DDBJ databases">
        <title>A degradative enzymes factory behind the ericoid mycorrhizal symbiosis.</title>
        <authorList>
            <consortium name="DOE Joint Genome Institute"/>
            <person name="Martino E."/>
            <person name="Morin E."/>
            <person name="Grelet G."/>
            <person name="Kuo A."/>
            <person name="Kohler A."/>
            <person name="Daghino S."/>
            <person name="Barry K."/>
            <person name="Choi C."/>
            <person name="Cichocki N."/>
            <person name="Clum A."/>
            <person name="Copeland A."/>
            <person name="Hainaut M."/>
            <person name="Haridas S."/>
            <person name="Labutti K."/>
            <person name="Lindquist E."/>
            <person name="Lipzen A."/>
            <person name="Khouja H.-R."/>
            <person name="Murat C."/>
            <person name="Ohm R."/>
            <person name="Olson A."/>
            <person name="Spatafora J."/>
            <person name="Veneault-Fourrey C."/>
            <person name="Henrissat B."/>
            <person name="Grigoriev I."/>
            <person name="Martin F."/>
            <person name="Perotto S."/>
        </authorList>
    </citation>
    <scope>NUCLEOTIDE SEQUENCE [LARGE SCALE GENOMIC DNA]</scope>
    <source>
        <strain evidence="6 7">E</strain>
    </source>
</reference>
<comment type="subcellular location">
    <subcellularLocation>
        <location evidence="1">Nucleus</location>
    </subcellularLocation>
</comment>
<dbReference type="PRINTS" id="PR00504">
    <property type="entry name" value="CHROMODOMAIN"/>
</dbReference>
<dbReference type="Pfam" id="PF00385">
    <property type="entry name" value="Chromo"/>
    <property type="match status" value="1"/>
</dbReference>
<evidence type="ECO:0000259" key="5">
    <source>
        <dbReference type="PROSITE" id="PS50013"/>
    </source>
</evidence>
<feature type="compositionally biased region" description="Acidic residues" evidence="4">
    <location>
        <begin position="1"/>
        <end position="15"/>
    </location>
</feature>
<dbReference type="CDD" id="cd18657">
    <property type="entry name" value="CSD_Swi6"/>
    <property type="match status" value="1"/>
</dbReference>
<dbReference type="GeneID" id="36584701"/>
<evidence type="ECO:0000256" key="4">
    <source>
        <dbReference type="SAM" id="MobiDB-lite"/>
    </source>
</evidence>
<dbReference type="InterPro" id="IPR008251">
    <property type="entry name" value="Chromo_shadow_dom"/>
</dbReference>
<evidence type="ECO:0000256" key="3">
    <source>
        <dbReference type="ARBA" id="ARBA00023242"/>
    </source>
</evidence>
<dbReference type="Gene3D" id="2.40.50.40">
    <property type="match status" value="2"/>
</dbReference>
<dbReference type="AlphaFoldDB" id="A0A2J6TRA3"/>
<feature type="region of interest" description="Disordered" evidence="4">
    <location>
        <begin position="1"/>
        <end position="74"/>
    </location>
</feature>
<name>A0A2J6TRA3_9HELO</name>
<protein>
    <recommendedName>
        <fullName evidence="5">Chromo domain-containing protein</fullName>
    </recommendedName>
</protein>
<dbReference type="STRING" id="1095630.A0A2J6TRA3"/>
<dbReference type="InterPro" id="IPR016197">
    <property type="entry name" value="Chromo-like_dom_sf"/>
</dbReference>
<dbReference type="PROSITE" id="PS50013">
    <property type="entry name" value="CHROMO_2"/>
    <property type="match status" value="1"/>
</dbReference>
<dbReference type="PANTHER" id="PTHR22812">
    <property type="entry name" value="CHROMOBOX PROTEIN"/>
    <property type="match status" value="1"/>
</dbReference>
<feature type="region of interest" description="Disordered" evidence="4">
    <location>
        <begin position="145"/>
        <end position="196"/>
    </location>
</feature>
<dbReference type="InterPro" id="IPR023780">
    <property type="entry name" value="Chromo_domain"/>
</dbReference>
<evidence type="ECO:0000313" key="7">
    <source>
        <dbReference type="Proteomes" id="UP000235371"/>
    </source>
</evidence>
<dbReference type="Pfam" id="PF01393">
    <property type="entry name" value="Chromo_shadow"/>
    <property type="match status" value="1"/>
</dbReference>
<proteinExistence type="predicted"/>
<dbReference type="SMART" id="SM00298">
    <property type="entry name" value="CHROMO"/>
    <property type="match status" value="1"/>
</dbReference>